<evidence type="ECO:0000313" key="4">
    <source>
        <dbReference type="EMBL" id="CAE0243163.1"/>
    </source>
</evidence>
<keyword evidence="1" id="KW-0862">Zinc</keyword>
<dbReference type="Gene3D" id="3.30.40.10">
    <property type="entry name" value="Zinc/RING finger domain, C3HC4 (zinc finger)"/>
    <property type="match status" value="1"/>
</dbReference>
<feature type="coiled-coil region" evidence="2">
    <location>
        <begin position="215"/>
        <end position="315"/>
    </location>
</feature>
<proteinExistence type="predicted"/>
<feature type="domain" description="RING-type" evidence="3">
    <location>
        <begin position="499"/>
        <end position="550"/>
    </location>
</feature>
<evidence type="ECO:0000259" key="3">
    <source>
        <dbReference type="PROSITE" id="PS50089"/>
    </source>
</evidence>
<dbReference type="PANTHER" id="PTHR45943:SF2">
    <property type="entry name" value="RING-TYPE DOMAIN-CONTAINING PROTEIN"/>
    <property type="match status" value="1"/>
</dbReference>
<gene>
    <name evidence="4" type="ORF">PBIL07802_LOCUS5329</name>
    <name evidence="5" type="ORF">PBIL07802_LOCUS5330</name>
</gene>
<dbReference type="GO" id="GO:0005634">
    <property type="term" value="C:nucleus"/>
    <property type="evidence" value="ECO:0007669"/>
    <property type="project" value="TreeGrafter"/>
</dbReference>
<evidence type="ECO:0000256" key="2">
    <source>
        <dbReference type="SAM" id="Coils"/>
    </source>
</evidence>
<name>A0A7S3G1A5_9EUKA</name>
<dbReference type="AlphaFoldDB" id="A0A7S3G1A5"/>
<dbReference type="SUPFAM" id="SSF57850">
    <property type="entry name" value="RING/U-box"/>
    <property type="match status" value="1"/>
</dbReference>
<dbReference type="PANTHER" id="PTHR45943">
    <property type="entry name" value="E3 UBIQUITIN-PROTEIN LIGASE MYCBP2"/>
    <property type="match status" value="1"/>
</dbReference>
<dbReference type="InterPro" id="IPR013083">
    <property type="entry name" value="Znf_RING/FYVE/PHD"/>
</dbReference>
<dbReference type="GO" id="GO:0061630">
    <property type="term" value="F:ubiquitin protein ligase activity"/>
    <property type="evidence" value="ECO:0007669"/>
    <property type="project" value="TreeGrafter"/>
</dbReference>
<keyword evidence="1" id="KW-0863">Zinc-finger</keyword>
<reference evidence="5" key="1">
    <citation type="submission" date="2021-01" db="EMBL/GenBank/DDBJ databases">
        <authorList>
            <person name="Corre E."/>
            <person name="Pelletier E."/>
            <person name="Niang G."/>
            <person name="Scheremetjew M."/>
            <person name="Finn R."/>
            <person name="Kale V."/>
            <person name="Holt S."/>
            <person name="Cochrane G."/>
            <person name="Meng A."/>
            <person name="Brown T."/>
            <person name="Cohen L."/>
        </authorList>
    </citation>
    <scope>NUCLEOTIDE SEQUENCE</scope>
    <source>
        <strain evidence="5">NIES-2562</strain>
    </source>
</reference>
<dbReference type="GO" id="GO:0008270">
    <property type="term" value="F:zinc ion binding"/>
    <property type="evidence" value="ECO:0007669"/>
    <property type="project" value="UniProtKB-KW"/>
</dbReference>
<dbReference type="EMBL" id="HBIB01008607">
    <property type="protein sequence ID" value="CAE0243163.1"/>
    <property type="molecule type" value="Transcribed_RNA"/>
</dbReference>
<dbReference type="GO" id="GO:0005886">
    <property type="term" value="C:plasma membrane"/>
    <property type="evidence" value="ECO:0007669"/>
    <property type="project" value="TreeGrafter"/>
</dbReference>
<dbReference type="SMART" id="SM00184">
    <property type="entry name" value="RING"/>
    <property type="match status" value="1"/>
</dbReference>
<accession>A0A7S3G1A5</accession>
<keyword evidence="1" id="KW-0479">Metal-binding</keyword>
<organism evidence="5">
    <name type="scientific">Palpitomonas bilix</name>
    <dbReference type="NCBI Taxonomy" id="652834"/>
    <lineage>
        <taxon>Eukaryota</taxon>
        <taxon>Eukaryota incertae sedis</taxon>
    </lineage>
</organism>
<evidence type="ECO:0000313" key="5">
    <source>
        <dbReference type="EMBL" id="CAE0243164.1"/>
    </source>
</evidence>
<dbReference type="PROSITE" id="PS50089">
    <property type="entry name" value="ZF_RING_2"/>
    <property type="match status" value="1"/>
</dbReference>
<sequence length="731" mass="83950">MWPSIAALYPLLYFAVSPIFRNRVDQPAQHQQNQQASRPSQRLHEVDNTEKTWKFADKVFLVILISKVLSGAGFTDAVGEYFEFTVTFFPLELIRTTTNWLENVVTLVWLLFWSIPYTAMSIFMLFLNILLYPLSTSFFWLFVALPISLFYVQATEVKEAETVPIAVWQRLLLDIERILKSDTMQNVKRVCARADSDQLWRDCRDSFLQEKERIRKWARQEVEKREKAEEELKKEKERAKNYKNGLDETKETLALVQSKLDDVLNVARQEVESREKAEDGLEKEKDRVKIYRKRLEETTETLELVQSKLDDALNEPPEKKALASLLTIAADMSPSEGEWKKEMQSTIRSLLQLLPEIREPSVMIETMVNELKLGDIQVKARERNTEGEEEKMASFLSFAVLQHIGKLRVTIDFKSKASCRFCNESLAHVSAAHEQDVHAVQNLCKNDECVASRELACHKLLPCGHYCGGIGKEEECLGCLSPGCSSKVPKEVVDVDDNCCICLNVIPSKPVIQLEGCKHVVHFECVRSHIRAKWRGPRIEFSHLNCPLCRVPLHHPSLMDEMKEDIELKAEIEMKAVTRLRYENKDEDDKVMVEGQQYFGKPAEYAMSLYQYYRCSKCFKPYFGGNYVCEEGGAEIDVDESALVCAKCSFPDTGRCHANPPHAEEWLEWKCRYCCSLATFFCHGNTHYCTPCHNRKNTEPCKGPVECPLQGKHPPLGEEFCLGCGQCRMLQ</sequence>
<dbReference type="EMBL" id="HBIB01008608">
    <property type="protein sequence ID" value="CAE0243164.1"/>
    <property type="molecule type" value="Transcribed_RNA"/>
</dbReference>
<keyword evidence="2" id="KW-0175">Coiled coil</keyword>
<protein>
    <recommendedName>
        <fullName evidence="3">RING-type domain-containing protein</fullName>
    </recommendedName>
</protein>
<dbReference type="InterPro" id="IPR001841">
    <property type="entry name" value="Znf_RING"/>
</dbReference>
<evidence type="ECO:0000256" key="1">
    <source>
        <dbReference type="PROSITE-ProRule" id="PRU00175"/>
    </source>
</evidence>